<reference evidence="1 2" key="1">
    <citation type="submission" date="2014-05" db="EMBL/GenBank/DDBJ databases">
        <title>De novo Genome Sequence of Spirocheata sp.</title>
        <authorList>
            <person name="Shivani Y."/>
            <person name="Subhash Y."/>
            <person name="Tushar L."/>
            <person name="Sasikala C."/>
            <person name="Ramana C.V."/>
        </authorList>
    </citation>
    <scope>NUCLEOTIDE SEQUENCE [LARGE SCALE GENOMIC DNA]</scope>
    <source>
        <strain evidence="1 2">JC230</strain>
    </source>
</reference>
<dbReference type="eggNOG" id="COG0845">
    <property type="taxonomic scope" value="Bacteria"/>
</dbReference>
<evidence type="ECO:0000313" key="1">
    <source>
        <dbReference type="EMBL" id="KGE71013.1"/>
    </source>
</evidence>
<name>A0A098QUD3_9SPIO</name>
<protein>
    <recommendedName>
        <fullName evidence="3">RND efflux pump membrane fusion protein barrel-sandwich domain-containing protein</fullName>
    </recommendedName>
</protein>
<comment type="caution">
    <text evidence="1">The sequence shown here is derived from an EMBL/GenBank/DDBJ whole genome shotgun (WGS) entry which is preliminary data.</text>
</comment>
<sequence length="417" mass="45871">MKTSRGLAILLTVWFIWGCSVEQDNSGASTDSGFTLEDFSIDFSKVDQSEAQEVVPTIVVSPHYLQSTTLYPSVPAQGTLEPMREYALRAPFAGRIIQIHNSPGNVMAGEVLAQLDTRDLEKDMVSLQQELLLKEIDFFSKGGAPGTDGGQIMSDFFQASEDLISQGLEEGIGISILLERHISATAPWLQNREFIASLQTLESGLRSVFESLIKLREQIDEAAILAPQDGKFVPLDLYEGEYYSQGQILGRLYPTKIRVGDVQVSERGVLQIAKAQSADVSVGVPEIFRAVGTVVSVAPVKSTGTDTYGVTIELSGIPKQIPFGLPVQANIRVDEGTQVFIIPFSAVQEMDGRYYIWSIEDAVLEPREIATPEYSEQGYVLPSDEAEFTEGQGIAAEYRTTFRKGMRVRVEEKLPTQ</sequence>
<dbReference type="OrthoDB" id="194002at2"/>
<dbReference type="Proteomes" id="UP000029692">
    <property type="component" value="Unassembled WGS sequence"/>
</dbReference>
<dbReference type="GO" id="GO:0015562">
    <property type="term" value="F:efflux transmembrane transporter activity"/>
    <property type="evidence" value="ECO:0007669"/>
    <property type="project" value="TreeGrafter"/>
</dbReference>
<dbReference type="EMBL" id="JNUP01000071">
    <property type="protein sequence ID" value="KGE71013.1"/>
    <property type="molecule type" value="Genomic_DNA"/>
</dbReference>
<dbReference type="PANTHER" id="PTHR30469">
    <property type="entry name" value="MULTIDRUG RESISTANCE PROTEIN MDTA"/>
    <property type="match status" value="1"/>
</dbReference>
<gene>
    <name evidence="1" type="ORF">DC28_13910</name>
</gene>
<dbReference type="Gene3D" id="2.40.30.170">
    <property type="match status" value="1"/>
</dbReference>
<dbReference type="RefSeq" id="WP_037549725.1">
    <property type="nucleotide sequence ID" value="NZ_JNUP01000071.1"/>
</dbReference>
<dbReference type="AlphaFoldDB" id="A0A098QUD3"/>
<dbReference type="STRING" id="1480694.DC28_13910"/>
<organism evidence="1 2">
    <name type="scientific">Spirochaeta lutea</name>
    <dbReference type="NCBI Taxonomy" id="1480694"/>
    <lineage>
        <taxon>Bacteria</taxon>
        <taxon>Pseudomonadati</taxon>
        <taxon>Spirochaetota</taxon>
        <taxon>Spirochaetia</taxon>
        <taxon>Spirochaetales</taxon>
        <taxon>Spirochaetaceae</taxon>
        <taxon>Spirochaeta</taxon>
    </lineage>
</organism>
<dbReference type="PANTHER" id="PTHR30469:SF15">
    <property type="entry name" value="HLYD FAMILY OF SECRETION PROTEINS"/>
    <property type="match status" value="1"/>
</dbReference>
<dbReference type="GO" id="GO:1990281">
    <property type="term" value="C:efflux pump complex"/>
    <property type="evidence" value="ECO:0007669"/>
    <property type="project" value="TreeGrafter"/>
</dbReference>
<proteinExistence type="predicted"/>
<keyword evidence="2" id="KW-1185">Reference proteome</keyword>
<accession>A0A098QUD3</accession>
<evidence type="ECO:0008006" key="3">
    <source>
        <dbReference type="Google" id="ProtNLM"/>
    </source>
</evidence>
<evidence type="ECO:0000313" key="2">
    <source>
        <dbReference type="Proteomes" id="UP000029692"/>
    </source>
</evidence>